<feature type="region of interest" description="Disordered" evidence="1">
    <location>
        <begin position="420"/>
        <end position="441"/>
    </location>
</feature>
<accession>A0AAD8TBN2</accession>
<keyword evidence="4" id="KW-1185">Reference proteome</keyword>
<dbReference type="EMBL" id="JAUUTY010000002">
    <property type="protein sequence ID" value="KAK1679551.1"/>
    <property type="molecule type" value="Genomic_DNA"/>
</dbReference>
<evidence type="ECO:0000259" key="2">
    <source>
        <dbReference type="Pfam" id="PF04195"/>
    </source>
</evidence>
<dbReference type="AlphaFoldDB" id="A0AAD8TBN2"/>
<evidence type="ECO:0000313" key="4">
    <source>
        <dbReference type="Proteomes" id="UP001231189"/>
    </source>
</evidence>
<feature type="domain" description="Transposase (putative) gypsy type" evidence="2">
    <location>
        <begin position="53"/>
        <end position="91"/>
    </location>
</feature>
<comment type="caution">
    <text evidence="3">The sequence shown here is derived from an EMBL/GenBank/DDBJ whole genome shotgun (WGS) entry which is preliminary data.</text>
</comment>
<dbReference type="InterPro" id="IPR007321">
    <property type="entry name" value="Transposase_28"/>
</dbReference>
<dbReference type="Pfam" id="PF04195">
    <property type="entry name" value="Transposase_28"/>
    <property type="match status" value="1"/>
</dbReference>
<proteinExistence type="predicted"/>
<evidence type="ECO:0000256" key="1">
    <source>
        <dbReference type="SAM" id="MobiDB-lite"/>
    </source>
</evidence>
<dbReference type="PANTHER" id="PTHR33026">
    <property type="entry name" value="OS06G0360600 PROTEIN"/>
    <property type="match status" value="1"/>
</dbReference>
<evidence type="ECO:0000313" key="3">
    <source>
        <dbReference type="EMBL" id="KAK1679551.1"/>
    </source>
</evidence>
<reference evidence="3" key="1">
    <citation type="submission" date="2023-07" db="EMBL/GenBank/DDBJ databases">
        <title>A chromosome-level genome assembly of Lolium multiflorum.</title>
        <authorList>
            <person name="Chen Y."/>
            <person name="Copetti D."/>
            <person name="Kolliker R."/>
            <person name="Studer B."/>
        </authorList>
    </citation>
    <scope>NUCLEOTIDE SEQUENCE</scope>
    <source>
        <strain evidence="3">02402/16</strain>
        <tissue evidence="3">Leaf</tissue>
    </source>
</reference>
<sequence length="861" mass="95720">MATSDLGRAEWERSKISAQDINMLKKMGFNKKENSLQFPKEESYPRPPIDYRLHQLTPNSILHVSIFITLCECFLEVQPNWALWKCIFCLRRNGSHNIAYNIGGVVTCVCSDVEYFDVKFPDSVQASPGSQNPFWKYAGEKDVDRLSEDLPLKDFEKLIRKISSPNKKDSVPSSCRIAPYSSANPLPENHPILASLPPLPEGGQVEDRTVVDDDNQGTSRPASEVAGSRKSAASLEKEAESEATASTRSSLPVASPKNKRKKDEVVDSGTSEAGVARAGKSAPDAGKRAFDPYEAALVSSGDEDEDTPIDTTARTSTPRTLVVSESRPDGDETSPPQQNTEHPPPVESPQASSPKKARVEPSKEPIQFPGSSSTPSLDDPLMKEFIRLGTQFVGYRDHTKKLEGDLAEANKRADALATKLEQSEKARKKAEEDAKKAKEDAATVEELRKRLHDAETSLSENITQQSAREQEILTRLESQCRRFVRRTDQEYELEGPEGDQLLDTLSLLEIHGDEARDGLSEAKIGLSRLFPYFFKKKEVPATFVALAKCFSSQENLGLHLRQEGLKVGVEGTIALVADTQQDVNWAKVGDTEEMETKKWQALIKAAKPNSKKILAYLGYQPAPAPSSSKPEAQDTIAEKEIAVAEAAAASARENFMLQLLTDTSLDMAEIGSFLDTAAEDERVEARSNALLRLARQHGSNFWGTPERTRQIVRFQDRALQVREFLDFCMKTLSLVYGTMFPRNKMPETLPALLKKFRDAPRIHGFVRSQLAAGTRFAMIMIKICCPKLDMGQIVPKCLAKMAKRKRNFGKYDDIVTPVAEDMMDELLRMDAEFFVKGSYAEHSTRAVNNERLTIDNLLGNN</sequence>
<name>A0AAD8TBN2_LOLMU</name>
<protein>
    <recommendedName>
        <fullName evidence="2">Transposase (putative) gypsy type domain-containing protein</fullName>
    </recommendedName>
</protein>
<feature type="compositionally biased region" description="Polar residues" evidence="1">
    <location>
        <begin position="309"/>
        <end position="319"/>
    </location>
</feature>
<feature type="compositionally biased region" description="Basic and acidic residues" evidence="1">
    <location>
        <begin position="421"/>
        <end position="441"/>
    </location>
</feature>
<dbReference type="Proteomes" id="UP001231189">
    <property type="component" value="Unassembled WGS sequence"/>
</dbReference>
<organism evidence="3 4">
    <name type="scientific">Lolium multiflorum</name>
    <name type="common">Italian ryegrass</name>
    <name type="synonym">Lolium perenne subsp. multiflorum</name>
    <dbReference type="NCBI Taxonomy" id="4521"/>
    <lineage>
        <taxon>Eukaryota</taxon>
        <taxon>Viridiplantae</taxon>
        <taxon>Streptophyta</taxon>
        <taxon>Embryophyta</taxon>
        <taxon>Tracheophyta</taxon>
        <taxon>Spermatophyta</taxon>
        <taxon>Magnoliopsida</taxon>
        <taxon>Liliopsida</taxon>
        <taxon>Poales</taxon>
        <taxon>Poaceae</taxon>
        <taxon>BOP clade</taxon>
        <taxon>Pooideae</taxon>
        <taxon>Poodae</taxon>
        <taxon>Poeae</taxon>
        <taxon>Poeae Chloroplast Group 2 (Poeae type)</taxon>
        <taxon>Loliodinae</taxon>
        <taxon>Loliinae</taxon>
        <taxon>Lolium</taxon>
    </lineage>
</organism>
<feature type="region of interest" description="Disordered" evidence="1">
    <location>
        <begin position="165"/>
        <end position="379"/>
    </location>
</feature>
<feature type="compositionally biased region" description="Low complexity" evidence="1">
    <location>
        <begin position="242"/>
        <end position="251"/>
    </location>
</feature>
<dbReference type="PANTHER" id="PTHR33026:SF7">
    <property type="entry name" value="OS03G0100275 PROTEIN"/>
    <property type="match status" value="1"/>
</dbReference>
<gene>
    <name evidence="3" type="ORF">QYE76_040399</name>
</gene>